<gene>
    <name evidence="2" type="ORF">B1sIIB91_01995</name>
</gene>
<feature type="transmembrane region" description="Helical" evidence="1">
    <location>
        <begin position="68"/>
        <end position="86"/>
    </location>
</feature>
<evidence type="ECO:0008006" key="4">
    <source>
        <dbReference type="Google" id="ProtNLM"/>
    </source>
</evidence>
<keyword evidence="3" id="KW-1185">Reference proteome</keyword>
<dbReference type="KEGG" id="nab:B1sIIB91_01995"/>
<evidence type="ECO:0000313" key="2">
    <source>
        <dbReference type="EMBL" id="ASY23693.1"/>
    </source>
</evidence>
<dbReference type="Proteomes" id="UP000217210">
    <property type="component" value="Chromosome"/>
</dbReference>
<sequence length="155" mass="17579">MKNLGDIKNFNLKEFDTLLINYLSKISLPVLRVSLGIIFIWFGALKPFGDSPANDVITKTIYWFDPDIFIPILGYWEMIIGICLLYTPLIRIGLFLLALQMPGTFLPLVLRPEICFIDFPFNLTLEGQYIIKNLVLIGAAMVVGSKLVPILEKDK</sequence>
<reference evidence="2 3" key="1">
    <citation type="submission" date="2016-07" db="EMBL/GenBank/DDBJ databases">
        <title>High microdiversification within the ubiquitous acI lineage of Actinobacteria.</title>
        <authorList>
            <person name="Neuenschwander S.M."/>
            <person name="Salcher M."/>
            <person name="Ghai R."/>
            <person name="Pernthaler J."/>
        </authorList>
    </citation>
    <scope>NUCLEOTIDE SEQUENCE [LARGE SCALE GENOMIC DNA]</scope>
    <source>
        <strain evidence="2">MMS-IIB-91</strain>
    </source>
</reference>
<protein>
    <recommendedName>
        <fullName evidence="4">DoxX superfamily protein</fullName>
    </recommendedName>
</protein>
<feature type="transmembrane region" description="Helical" evidence="1">
    <location>
        <begin position="30"/>
        <end position="48"/>
    </location>
</feature>
<evidence type="ECO:0000256" key="1">
    <source>
        <dbReference type="SAM" id="Phobius"/>
    </source>
</evidence>
<name>A0A249L3Q4_9ACTN</name>
<proteinExistence type="predicted"/>
<accession>A0A249L3Q4</accession>
<keyword evidence="1" id="KW-1133">Transmembrane helix</keyword>
<keyword evidence="1" id="KW-0472">Membrane</keyword>
<dbReference type="EMBL" id="CP016779">
    <property type="protein sequence ID" value="ASY23693.1"/>
    <property type="molecule type" value="Genomic_DNA"/>
</dbReference>
<dbReference type="OrthoDB" id="265224at2"/>
<dbReference type="RefSeq" id="WP_018227062.1">
    <property type="nucleotide sequence ID" value="NZ_CP016779.1"/>
</dbReference>
<dbReference type="AlphaFoldDB" id="A0A249L3Q4"/>
<evidence type="ECO:0000313" key="3">
    <source>
        <dbReference type="Proteomes" id="UP000217210"/>
    </source>
</evidence>
<keyword evidence="1" id="KW-0812">Transmembrane</keyword>
<organism evidence="2 3">
    <name type="scientific">Candidatus Nanopelagicus abundans</name>
    <dbReference type="NCBI Taxonomy" id="1884916"/>
    <lineage>
        <taxon>Bacteria</taxon>
        <taxon>Bacillati</taxon>
        <taxon>Actinomycetota</taxon>
        <taxon>Actinomycetes</taxon>
        <taxon>Candidatus Nanopelagicales</taxon>
        <taxon>Candidatus Nanopelagicaceae</taxon>
        <taxon>Candidatus Nanopelagicus</taxon>
    </lineage>
</organism>
<feature type="transmembrane region" description="Helical" evidence="1">
    <location>
        <begin position="130"/>
        <end position="151"/>
    </location>
</feature>
<feature type="transmembrane region" description="Helical" evidence="1">
    <location>
        <begin position="93"/>
        <end position="110"/>
    </location>
</feature>